<accession>A0ABP8V8E3</accession>
<dbReference type="Proteomes" id="UP001500604">
    <property type="component" value="Unassembled WGS sequence"/>
</dbReference>
<gene>
    <name evidence="2" type="ORF">GCM10023116_43560</name>
</gene>
<protein>
    <submittedName>
        <fullName evidence="2">DUF4055 domain-containing protein</fullName>
    </submittedName>
</protein>
<dbReference type="Pfam" id="PF13264">
    <property type="entry name" value="DUF4055"/>
    <property type="match status" value="1"/>
</dbReference>
<reference evidence="3" key="1">
    <citation type="journal article" date="2019" name="Int. J. Syst. Evol. Microbiol.">
        <title>The Global Catalogue of Microorganisms (GCM) 10K type strain sequencing project: providing services to taxonomists for standard genome sequencing and annotation.</title>
        <authorList>
            <consortium name="The Broad Institute Genomics Platform"/>
            <consortium name="The Broad Institute Genome Sequencing Center for Infectious Disease"/>
            <person name="Wu L."/>
            <person name="Ma J."/>
        </authorList>
    </citation>
    <scope>NUCLEOTIDE SEQUENCE [LARGE SCALE GENOMIC DNA]</scope>
    <source>
        <strain evidence="3">JCM 17805</strain>
    </source>
</reference>
<dbReference type="InterPro" id="IPR025129">
    <property type="entry name" value="DUF4055"/>
</dbReference>
<dbReference type="RefSeq" id="WP_345198567.1">
    <property type="nucleotide sequence ID" value="NZ_BAABFL010000468.1"/>
</dbReference>
<comment type="caution">
    <text evidence="2">The sequence shown here is derived from an EMBL/GenBank/DDBJ whole genome shotgun (WGS) entry which is preliminary data.</text>
</comment>
<evidence type="ECO:0000313" key="2">
    <source>
        <dbReference type="EMBL" id="GAA4652072.1"/>
    </source>
</evidence>
<proteinExistence type="predicted"/>
<organism evidence="2 3">
    <name type="scientific">Kistimonas scapharcae</name>
    <dbReference type="NCBI Taxonomy" id="1036133"/>
    <lineage>
        <taxon>Bacteria</taxon>
        <taxon>Pseudomonadati</taxon>
        <taxon>Pseudomonadota</taxon>
        <taxon>Gammaproteobacteria</taxon>
        <taxon>Oceanospirillales</taxon>
        <taxon>Endozoicomonadaceae</taxon>
        <taxon>Kistimonas</taxon>
    </lineage>
</organism>
<feature type="domain" description="DUF4055" evidence="1">
    <location>
        <begin position="254"/>
        <end position="392"/>
    </location>
</feature>
<sequence>MTQDIDFCRIPGDRLKLWRMIDDACEGEQAIKKGDERYLPKPNPQDVSPENDERYKQYKARAVFYNATGRTLSGLVGVAFSKDAATELSTRLEYLRANADGAGNGLEQLAQKALNHTAGKGRAGILVDYPATDGNLSRSEAAGIGASMLLYRPQQIINWDTETVNGQKRLNLVVLKESGTQREKGGFKHVEYIRWRVLALEDGVYIVRIFEKTQHGIQETANFMPSDAAGNVWHEIPFTFTGSNDNDPDIDQAPLADLASLNVAHYRNSADVEESSYIAGQPTLVLPGLKQQWYDHNLKGKVYIGCRGGLPLNEGADAKLLQASPNQLPFELMKHKEEQMIRIGARLLEPSRNITATGTKSNDKSAYSVLSLCVANVSSAITKALQWCAAYMGDTGESWYEISRDFVIAELTAQDLLALVQLWQSGTTPRSAIWALLRRYEIIDPELTDEEIEAELANEPVPLMA</sequence>
<evidence type="ECO:0000313" key="3">
    <source>
        <dbReference type="Proteomes" id="UP001500604"/>
    </source>
</evidence>
<keyword evidence="3" id="KW-1185">Reference proteome</keyword>
<dbReference type="EMBL" id="BAABFL010000468">
    <property type="protein sequence ID" value="GAA4652072.1"/>
    <property type="molecule type" value="Genomic_DNA"/>
</dbReference>
<name>A0ABP8V8E3_9GAMM</name>
<evidence type="ECO:0000259" key="1">
    <source>
        <dbReference type="Pfam" id="PF13264"/>
    </source>
</evidence>